<name>A0A2H0WSI5_9BACT</name>
<protein>
    <recommendedName>
        <fullName evidence="3">DOD-type homing endonuclease domain-containing protein</fullName>
    </recommendedName>
</protein>
<evidence type="ECO:0000313" key="1">
    <source>
        <dbReference type="EMBL" id="PIS14898.1"/>
    </source>
</evidence>
<sequence length="273" mass="31658">MYLRPQSKTFRRKRKLEKLVELAQTGKFSAPKLAKAFKCNRKTILQVLGDNNVKLKNLGQFQKRIFCDDNFFNNLTLISSYWLGFIAADGCLSLKNRSITIGLALRDKSHLQKFKRAVHTNSNIFYAFPTNSVRISIYSGKIFDQLINFGVTPNKSLTISKVDVPQNLLSHFIKGVFDGDGSITGKRVTHLQFMIAGNKPFLKNLQENLIKNCDINEVQLYKLSGENKAFKLQYTGFQLFRIMEYLYKDSLPETRLKRKYEKYLKLKSRFLRN</sequence>
<gene>
    <name evidence="1" type="ORF">COT64_00245</name>
</gene>
<proteinExistence type="predicted"/>
<dbReference type="SUPFAM" id="SSF55608">
    <property type="entry name" value="Homing endonucleases"/>
    <property type="match status" value="1"/>
</dbReference>
<dbReference type="EMBL" id="PEZI01000006">
    <property type="protein sequence ID" value="PIS14898.1"/>
    <property type="molecule type" value="Genomic_DNA"/>
</dbReference>
<evidence type="ECO:0000313" key="2">
    <source>
        <dbReference type="Proteomes" id="UP000230775"/>
    </source>
</evidence>
<dbReference type="Proteomes" id="UP000230775">
    <property type="component" value="Unassembled WGS sequence"/>
</dbReference>
<organism evidence="1 2">
    <name type="scientific">Candidatus Shapirobacteria bacterium CG09_land_8_20_14_0_10_39_12</name>
    <dbReference type="NCBI Taxonomy" id="1974885"/>
    <lineage>
        <taxon>Bacteria</taxon>
        <taxon>Candidatus Shapironibacteriota</taxon>
    </lineage>
</organism>
<comment type="caution">
    <text evidence="1">The sequence shown here is derived from an EMBL/GenBank/DDBJ whole genome shotgun (WGS) entry which is preliminary data.</text>
</comment>
<dbReference type="InterPro" id="IPR027434">
    <property type="entry name" value="Homing_endonucl"/>
</dbReference>
<dbReference type="Gene3D" id="3.10.28.10">
    <property type="entry name" value="Homing endonucleases"/>
    <property type="match status" value="1"/>
</dbReference>
<accession>A0A2H0WSI5</accession>
<evidence type="ECO:0008006" key="3">
    <source>
        <dbReference type="Google" id="ProtNLM"/>
    </source>
</evidence>
<reference evidence="2" key="1">
    <citation type="submission" date="2017-09" db="EMBL/GenBank/DDBJ databases">
        <title>Depth-based differentiation of microbial function through sediment-hosted aquifers and enrichment of novel symbionts in the deep terrestrial subsurface.</title>
        <authorList>
            <person name="Probst A.J."/>
            <person name="Ladd B."/>
            <person name="Jarett J.K."/>
            <person name="Geller-Mcgrath D.E."/>
            <person name="Sieber C.M.K."/>
            <person name="Emerson J.B."/>
            <person name="Anantharaman K."/>
            <person name="Thomas B.C."/>
            <person name="Malmstrom R."/>
            <person name="Stieglmeier M."/>
            <person name="Klingl A."/>
            <person name="Woyke T."/>
            <person name="Ryan C.M."/>
            <person name="Banfield J.F."/>
        </authorList>
    </citation>
    <scope>NUCLEOTIDE SEQUENCE [LARGE SCALE GENOMIC DNA]</scope>
</reference>
<dbReference type="AlphaFoldDB" id="A0A2H0WSI5"/>